<protein>
    <recommendedName>
        <fullName evidence="3 12">Flagellar biosynthetic protein FlhB</fullName>
    </recommendedName>
</protein>
<evidence type="ECO:0000256" key="7">
    <source>
        <dbReference type="ARBA" id="ARBA00022795"/>
    </source>
</evidence>
<comment type="function">
    <text evidence="12">Required for formation of the rod structure in the basal body of the flagellar apparatus. Together with FliI and FliH, may constitute the export apparatus of flagellin.</text>
</comment>
<accession>A0ABR5A2Y4</accession>
<keyword evidence="13" id="KW-0966">Cell projection</keyword>
<evidence type="ECO:0000256" key="5">
    <source>
        <dbReference type="ARBA" id="ARBA00022475"/>
    </source>
</evidence>
<sequence length="364" mass="41572">MPRYRLKMNLQLFAGEKTEKATPKKRQESRDKGQVAKSADIPSSLILIGSICCLTMLGPFFNKQLLTLFGDVFQHRLNMNVTEENVLSLFSHYSIQMLLFLAPIFVIVLVIAFASHYVQFGWLFTFEPLKPKLEKLNPLQGAKSIFGMRALVEFLKSGLKLVTVGIVVYLVLWSEKDRFLDLAQVPVEDIFAFVADLTIRLGLFVAAFLFLLAVGDYLYQKHEYEKNLRMSKQDIKDEYKNMEGDPLIKAKIRERQRRMALMRMMQEVPKADVIITNPTHYAVALKYDGTKMEAPTVIAKGADYMALRIREIAKQNDVITMENKPLARALFERTEVGDSVPADLFQAVAEVLAYVYRLKGRNKA</sequence>
<keyword evidence="7 12" id="KW-1005">Bacterial flagellum biogenesis</keyword>
<keyword evidence="5 12" id="KW-1003">Cell membrane</keyword>
<feature type="transmembrane region" description="Helical" evidence="12">
    <location>
        <begin position="41"/>
        <end position="61"/>
    </location>
</feature>
<evidence type="ECO:0000256" key="9">
    <source>
        <dbReference type="ARBA" id="ARBA00022989"/>
    </source>
</evidence>
<dbReference type="InterPro" id="IPR029025">
    <property type="entry name" value="T3SS_substrate_exporter_C"/>
</dbReference>
<proteinExistence type="inferred from homology"/>
<reference evidence="13 14" key="1">
    <citation type="submission" date="2014-12" db="EMBL/GenBank/DDBJ databases">
        <title>Draft genome sequence of Cohnella kolymensis strain B-2846.</title>
        <authorList>
            <person name="Karlyshev A.V."/>
            <person name="Kudryashova E.B."/>
        </authorList>
    </citation>
    <scope>NUCLEOTIDE SEQUENCE [LARGE SCALE GENOMIC DNA]</scope>
    <source>
        <strain evidence="13 14">VKM B-2846</strain>
    </source>
</reference>
<dbReference type="RefSeq" id="WP_041064697.1">
    <property type="nucleotide sequence ID" value="NZ_JXAL01000023.1"/>
</dbReference>
<dbReference type="SUPFAM" id="SSF160544">
    <property type="entry name" value="EscU C-terminal domain-like"/>
    <property type="match status" value="1"/>
</dbReference>
<dbReference type="PRINTS" id="PR00950">
    <property type="entry name" value="TYPE3IMSPROT"/>
</dbReference>
<keyword evidence="6 12" id="KW-0812">Transmembrane</keyword>
<keyword evidence="14" id="KW-1185">Reference proteome</keyword>
<feature type="transmembrane region" description="Helical" evidence="12">
    <location>
        <begin position="146"/>
        <end position="170"/>
    </location>
</feature>
<keyword evidence="9 12" id="KW-1133">Transmembrane helix</keyword>
<evidence type="ECO:0000256" key="3">
    <source>
        <dbReference type="ARBA" id="ARBA00021622"/>
    </source>
</evidence>
<name>A0ABR5A2Y4_9BACL</name>
<dbReference type="InterPro" id="IPR006136">
    <property type="entry name" value="FlhB"/>
</dbReference>
<feature type="transmembrane region" description="Helical" evidence="12">
    <location>
        <begin position="190"/>
        <end position="219"/>
    </location>
</feature>
<keyword evidence="13" id="KW-0969">Cilium</keyword>
<dbReference type="Gene3D" id="3.40.1690.10">
    <property type="entry name" value="secretion proteins EscU"/>
    <property type="match status" value="1"/>
</dbReference>
<keyword evidence="11 12" id="KW-1006">Bacterial flagellum protein export</keyword>
<comment type="caution">
    <text evidence="13">The sequence shown here is derived from an EMBL/GenBank/DDBJ whole genome shotgun (WGS) entry which is preliminary data.</text>
</comment>
<dbReference type="PANTHER" id="PTHR30531">
    <property type="entry name" value="FLAGELLAR BIOSYNTHETIC PROTEIN FLHB"/>
    <property type="match status" value="1"/>
</dbReference>
<gene>
    <name evidence="12" type="primary">flhB</name>
    <name evidence="13" type="ORF">SD71_14815</name>
</gene>
<keyword evidence="8 12" id="KW-0653">Protein transport</keyword>
<dbReference type="EMBL" id="JXAL01000023">
    <property type="protein sequence ID" value="KIL35302.1"/>
    <property type="molecule type" value="Genomic_DNA"/>
</dbReference>
<comment type="subcellular location">
    <subcellularLocation>
        <location evidence="1">Cell membrane</location>
        <topology evidence="1">Multi-pass membrane protein</topology>
    </subcellularLocation>
</comment>
<dbReference type="Pfam" id="PF01312">
    <property type="entry name" value="Bac_export_2"/>
    <property type="match status" value="1"/>
</dbReference>
<dbReference type="InterPro" id="IPR006135">
    <property type="entry name" value="T3SS_substrate_exporter"/>
</dbReference>
<evidence type="ECO:0000313" key="14">
    <source>
        <dbReference type="Proteomes" id="UP000054526"/>
    </source>
</evidence>
<evidence type="ECO:0000313" key="13">
    <source>
        <dbReference type="EMBL" id="KIL35302.1"/>
    </source>
</evidence>
<evidence type="ECO:0000256" key="4">
    <source>
        <dbReference type="ARBA" id="ARBA00022448"/>
    </source>
</evidence>
<dbReference type="Gene3D" id="6.10.250.2080">
    <property type="match status" value="1"/>
</dbReference>
<evidence type="ECO:0000256" key="6">
    <source>
        <dbReference type="ARBA" id="ARBA00022692"/>
    </source>
</evidence>
<evidence type="ECO:0000256" key="11">
    <source>
        <dbReference type="ARBA" id="ARBA00023225"/>
    </source>
</evidence>
<evidence type="ECO:0000256" key="12">
    <source>
        <dbReference type="RuleBase" id="RU364091"/>
    </source>
</evidence>
<keyword evidence="13" id="KW-0282">Flagellum</keyword>
<evidence type="ECO:0000256" key="2">
    <source>
        <dbReference type="ARBA" id="ARBA00010690"/>
    </source>
</evidence>
<dbReference type="PANTHER" id="PTHR30531:SF12">
    <property type="entry name" value="FLAGELLAR BIOSYNTHETIC PROTEIN FLHB"/>
    <property type="match status" value="1"/>
</dbReference>
<comment type="similarity">
    <text evidence="2 12">Belongs to the type III secretion exporter family.</text>
</comment>
<organism evidence="13 14">
    <name type="scientific">Cohnella kolymensis</name>
    <dbReference type="NCBI Taxonomy" id="1590652"/>
    <lineage>
        <taxon>Bacteria</taxon>
        <taxon>Bacillati</taxon>
        <taxon>Bacillota</taxon>
        <taxon>Bacilli</taxon>
        <taxon>Bacillales</taxon>
        <taxon>Paenibacillaceae</taxon>
        <taxon>Cohnella</taxon>
    </lineage>
</organism>
<dbReference type="NCBIfam" id="TIGR00328">
    <property type="entry name" value="flhB"/>
    <property type="match status" value="1"/>
</dbReference>
<dbReference type="Proteomes" id="UP000054526">
    <property type="component" value="Unassembled WGS sequence"/>
</dbReference>
<evidence type="ECO:0000256" key="1">
    <source>
        <dbReference type="ARBA" id="ARBA00004651"/>
    </source>
</evidence>
<evidence type="ECO:0000256" key="8">
    <source>
        <dbReference type="ARBA" id="ARBA00022927"/>
    </source>
</evidence>
<keyword evidence="10 12" id="KW-0472">Membrane</keyword>
<keyword evidence="4 12" id="KW-0813">Transport</keyword>
<evidence type="ECO:0000256" key="10">
    <source>
        <dbReference type="ARBA" id="ARBA00023136"/>
    </source>
</evidence>
<feature type="transmembrane region" description="Helical" evidence="12">
    <location>
        <begin position="97"/>
        <end position="125"/>
    </location>
</feature>